<keyword evidence="1" id="KW-0812">Transmembrane</keyword>
<keyword evidence="1" id="KW-1133">Transmembrane helix</keyword>
<dbReference type="EMBL" id="JACHEX010000002">
    <property type="protein sequence ID" value="MBB6062463.1"/>
    <property type="molecule type" value="Genomic_DNA"/>
</dbReference>
<reference evidence="2 3" key="1">
    <citation type="submission" date="2020-08" db="EMBL/GenBank/DDBJ databases">
        <title>Genomic Encyclopedia of Type Strains, Phase IV (KMG-IV): sequencing the most valuable type-strain genomes for metagenomic binning, comparative biology and taxonomic classification.</title>
        <authorList>
            <person name="Goeker M."/>
        </authorList>
    </citation>
    <scope>NUCLEOTIDE SEQUENCE [LARGE SCALE GENOMIC DNA]</scope>
    <source>
        <strain evidence="2 3">DSM 13481</strain>
    </source>
</reference>
<evidence type="ECO:0000256" key="1">
    <source>
        <dbReference type="SAM" id="Phobius"/>
    </source>
</evidence>
<dbReference type="Proteomes" id="UP000555828">
    <property type="component" value="Unassembled WGS sequence"/>
</dbReference>
<evidence type="ECO:0000313" key="2">
    <source>
        <dbReference type="EMBL" id="MBB6062463.1"/>
    </source>
</evidence>
<name>A0A841GRD9_9BACT</name>
<feature type="transmembrane region" description="Helical" evidence="1">
    <location>
        <begin position="12"/>
        <end position="32"/>
    </location>
</feature>
<accession>A0A841GRD9</accession>
<proteinExistence type="predicted"/>
<keyword evidence="3" id="KW-1185">Reference proteome</keyword>
<comment type="caution">
    <text evidence="2">The sequence shown here is derived from an EMBL/GenBank/DDBJ whole genome shotgun (WGS) entry which is preliminary data.</text>
</comment>
<sequence length="226" mass="25941">MRRRRRNTGWIWIVLTLVIITGITGAFFWKIYSVKNNEEFNLSYVSQYLFIDKSNEEGFYVIVNGSKRTVNILKIKNHTFDPEKKQEISFSSPILALKILGEMFNVNSNYKYYVVVDSGKIASAAKKLNINASTFDDLFNVLSERGLKIFDFFKLNSILKELRPETTLNAPSIAKLIYSLGNFSVRIKDIPTLTKRPLSITVGDSTFERIYIDTEKIQQLKNDIGG</sequence>
<evidence type="ECO:0000313" key="3">
    <source>
        <dbReference type="Proteomes" id="UP000555828"/>
    </source>
</evidence>
<protein>
    <submittedName>
        <fullName evidence="2">Uncharacterized protein</fullName>
    </submittedName>
</protein>
<keyword evidence="1" id="KW-0472">Membrane</keyword>
<dbReference type="AlphaFoldDB" id="A0A841GRD9"/>
<gene>
    <name evidence="2" type="ORF">HNP65_000901</name>
</gene>
<organism evidence="2 3">
    <name type="scientific">Thermosipho japonicus</name>
    <dbReference type="NCBI Taxonomy" id="90323"/>
    <lineage>
        <taxon>Bacteria</taxon>
        <taxon>Thermotogati</taxon>
        <taxon>Thermotogota</taxon>
        <taxon>Thermotogae</taxon>
        <taxon>Thermotogales</taxon>
        <taxon>Fervidobacteriaceae</taxon>
        <taxon>Thermosipho</taxon>
    </lineage>
</organism>
<dbReference type="RefSeq" id="WP_184619141.1">
    <property type="nucleotide sequence ID" value="NZ_JACHEX010000002.1"/>
</dbReference>